<keyword evidence="2 5" id="KW-0812">Transmembrane</keyword>
<feature type="transmembrane region" description="Helical" evidence="5">
    <location>
        <begin position="176"/>
        <end position="200"/>
    </location>
</feature>
<feature type="transmembrane region" description="Helical" evidence="5">
    <location>
        <begin position="66"/>
        <end position="86"/>
    </location>
</feature>
<feature type="signal peptide" evidence="6">
    <location>
        <begin position="1"/>
        <end position="23"/>
    </location>
</feature>
<reference evidence="7 8" key="1">
    <citation type="submission" date="2015-06" db="EMBL/GenBank/DDBJ databases">
        <title>Draft genome of the ant-associated black yeast Phialophora attae CBS 131958.</title>
        <authorList>
            <person name="Moreno L.F."/>
            <person name="Stielow B.J."/>
            <person name="de Hoog S."/>
            <person name="Vicente V.A."/>
            <person name="Weiss V.A."/>
            <person name="de Vries M."/>
            <person name="Cruz L.M."/>
            <person name="Souza E.M."/>
        </authorList>
    </citation>
    <scope>NUCLEOTIDE SEQUENCE [LARGE SCALE GENOMIC DNA]</scope>
    <source>
        <strain evidence="7 8">CBS 131958</strain>
    </source>
</reference>
<proteinExistence type="predicted"/>
<gene>
    <name evidence="7" type="ORF">AB675_3430</name>
</gene>
<feature type="transmembrane region" description="Helical" evidence="5">
    <location>
        <begin position="142"/>
        <end position="164"/>
    </location>
</feature>
<dbReference type="STRING" id="1664694.A0A0N1H3I3"/>
<evidence type="ECO:0000256" key="2">
    <source>
        <dbReference type="ARBA" id="ARBA00022692"/>
    </source>
</evidence>
<dbReference type="GO" id="GO:0005886">
    <property type="term" value="C:plasma membrane"/>
    <property type="evidence" value="ECO:0007669"/>
    <property type="project" value="TreeGrafter"/>
</dbReference>
<evidence type="ECO:0000256" key="6">
    <source>
        <dbReference type="SAM" id="SignalP"/>
    </source>
</evidence>
<feature type="transmembrane region" description="Helical" evidence="5">
    <location>
        <begin position="246"/>
        <end position="267"/>
    </location>
</feature>
<keyword evidence="8" id="KW-1185">Reference proteome</keyword>
<keyword evidence="6" id="KW-0732">Signal</keyword>
<keyword evidence="3 5" id="KW-1133">Transmembrane helix</keyword>
<feature type="chain" id="PRO_5005872955" evidence="6">
    <location>
        <begin position="24"/>
        <end position="349"/>
    </location>
</feature>
<sequence>MLGRFFGGLFATAPLAIVGGVLSDIWDPIPRAYAICMFATGAFNGPCGGPIAGGFLTMQPNLGWRWTAWITLILAVFFGIIGFLCIPETSAGKILQYKARRLRYETKNWALHSKMDENPLDAHRLVTVYLVRPFVMIVQEPILSLMTAYMSFIYGVLYLLFAAYPYSFHNERGWNIGVASLPFIAFAVGTFLGLGTIIYSTRTNFTKSFVKYGKIVPEERLPPMIVGALLLPAGLFWYGWTSSPEITWVPQVLSTVLIGWGMLVGFWQAMNYLIDVYGFYSNSAIAVNTFIRSIAGAAFPLFTYDMYSALGVPWATSVLGFLCVAFAPVPILFYVYGERIRGRSRFRPV</sequence>
<feature type="transmembrane region" description="Helical" evidence="5">
    <location>
        <begin position="221"/>
        <end position="240"/>
    </location>
</feature>
<dbReference type="SUPFAM" id="SSF103473">
    <property type="entry name" value="MFS general substrate transporter"/>
    <property type="match status" value="1"/>
</dbReference>
<dbReference type="Proteomes" id="UP000038010">
    <property type="component" value="Unassembled WGS sequence"/>
</dbReference>
<comment type="caution">
    <text evidence="7">The sequence shown here is derived from an EMBL/GenBank/DDBJ whole genome shotgun (WGS) entry which is preliminary data.</text>
</comment>
<dbReference type="OrthoDB" id="446368at2759"/>
<evidence type="ECO:0000256" key="4">
    <source>
        <dbReference type="ARBA" id="ARBA00023136"/>
    </source>
</evidence>
<dbReference type="PANTHER" id="PTHR23502">
    <property type="entry name" value="MAJOR FACILITATOR SUPERFAMILY"/>
    <property type="match status" value="1"/>
</dbReference>
<keyword evidence="4 5" id="KW-0472">Membrane</keyword>
<dbReference type="EMBL" id="LFJN01000014">
    <property type="protein sequence ID" value="KPI39593.1"/>
    <property type="molecule type" value="Genomic_DNA"/>
</dbReference>
<feature type="transmembrane region" description="Helical" evidence="5">
    <location>
        <begin position="279"/>
        <end position="302"/>
    </location>
</feature>
<evidence type="ECO:0000313" key="7">
    <source>
        <dbReference type="EMBL" id="KPI39593.1"/>
    </source>
</evidence>
<dbReference type="PANTHER" id="PTHR23502:SF47">
    <property type="entry name" value="MAJOR FACILITATOR SUPERFAMILY (MFS) PROFILE DOMAIN-CONTAINING PROTEIN-RELATED"/>
    <property type="match status" value="1"/>
</dbReference>
<comment type="subcellular location">
    <subcellularLocation>
        <location evidence="1">Membrane</location>
        <topology evidence="1">Multi-pass membrane protein</topology>
    </subcellularLocation>
</comment>
<dbReference type="AlphaFoldDB" id="A0A0N1H3I3"/>
<evidence type="ECO:0000313" key="8">
    <source>
        <dbReference type="Proteomes" id="UP000038010"/>
    </source>
</evidence>
<dbReference type="InterPro" id="IPR036259">
    <property type="entry name" value="MFS_trans_sf"/>
</dbReference>
<evidence type="ECO:0000256" key="1">
    <source>
        <dbReference type="ARBA" id="ARBA00004141"/>
    </source>
</evidence>
<dbReference type="Pfam" id="PF07690">
    <property type="entry name" value="MFS_1"/>
    <property type="match status" value="1"/>
</dbReference>
<dbReference type="InterPro" id="IPR011701">
    <property type="entry name" value="MFS"/>
</dbReference>
<dbReference type="VEuPathDB" id="FungiDB:AB675_3430"/>
<dbReference type="RefSeq" id="XP_017999556.1">
    <property type="nucleotide sequence ID" value="XM_018143480.1"/>
</dbReference>
<evidence type="ECO:0000256" key="3">
    <source>
        <dbReference type="ARBA" id="ARBA00022989"/>
    </source>
</evidence>
<feature type="transmembrane region" description="Helical" evidence="5">
    <location>
        <begin position="314"/>
        <end position="337"/>
    </location>
</feature>
<dbReference type="GeneID" id="28735360"/>
<organism evidence="7 8">
    <name type="scientific">Cyphellophora attinorum</name>
    <dbReference type="NCBI Taxonomy" id="1664694"/>
    <lineage>
        <taxon>Eukaryota</taxon>
        <taxon>Fungi</taxon>
        <taxon>Dikarya</taxon>
        <taxon>Ascomycota</taxon>
        <taxon>Pezizomycotina</taxon>
        <taxon>Eurotiomycetes</taxon>
        <taxon>Chaetothyriomycetidae</taxon>
        <taxon>Chaetothyriales</taxon>
        <taxon>Cyphellophoraceae</taxon>
        <taxon>Cyphellophora</taxon>
    </lineage>
</organism>
<dbReference type="GO" id="GO:0022857">
    <property type="term" value="F:transmembrane transporter activity"/>
    <property type="evidence" value="ECO:0007669"/>
    <property type="project" value="InterPro"/>
</dbReference>
<name>A0A0N1H3I3_9EURO</name>
<dbReference type="Gene3D" id="1.20.1250.20">
    <property type="entry name" value="MFS general substrate transporter like domains"/>
    <property type="match status" value="1"/>
</dbReference>
<protein>
    <submittedName>
        <fullName evidence="7">Putative transporter</fullName>
    </submittedName>
</protein>
<accession>A0A0N1H3I3</accession>
<evidence type="ECO:0000256" key="5">
    <source>
        <dbReference type="SAM" id="Phobius"/>
    </source>
</evidence>